<dbReference type="PANTHER" id="PTHR35826">
    <property type="entry name" value="PROTEIN ATP6V1FNB-LIKE"/>
    <property type="match status" value="1"/>
</dbReference>
<proteinExistence type="predicted"/>
<dbReference type="Proteomes" id="UP000472270">
    <property type="component" value="Unassembled WGS sequence"/>
</dbReference>
<keyword evidence="3" id="KW-1185">Reference proteome</keyword>
<organism evidence="2 3">
    <name type="scientific">Sinocyclocheilus rhinocerous</name>
    <dbReference type="NCBI Taxonomy" id="307959"/>
    <lineage>
        <taxon>Eukaryota</taxon>
        <taxon>Metazoa</taxon>
        <taxon>Chordata</taxon>
        <taxon>Craniata</taxon>
        <taxon>Vertebrata</taxon>
        <taxon>Euteleostomi</taxon>
        <taxon>Actinopterygii</taxon>
        <taxon>Neopterygii</taxon>
        <taxon>Teleostei</taxon>
        <taxon>Ostariophysi</taxon>
        <taxon>Cypriniformes</taxon>
        <taxon>Cyprinidae</taxon>
        <taxon>Cyprininae</taxon>
        <taxon>Sinocyclocheilus</taxon>
    </lineage>
</organism>
<dbReference type="AlphaFoldDB" id="A0A673FNH8"/>
<evidence type="ECO:0000313" key="3">
    <source>
        <dbReference type="Proteomes" id="UP000472270"/>
    </source>
</evidence>
<dbReference type="Ensembl" id="ENSSRHT00000000630.1">
    <property type="protein sequence ID" value="ENSSRHP00000000592.1"/>
    <property type="gene ID" value="ENSSRHG00000000464.1"/>
</dbReference>
<dbReference type="InterPro" id="IPR054323">
    <property type="entry name" value="SPMIP1_C"/>
</dbReference>
<accession>A0A673FNH8</accession>
<sequence length="139" mass="16623">MRNLLTTQDQNFYRELILKEAYTRLAWKMKYSKEYPTTFTREKQPLLTLPPVVQTREKQPLRWSLSEAPLMRAASPQTKAALYRGLSNEGKGQGLYPRKRAQKHPEEKFDYPILSSWEYGWRLETFLIIFCSFIFLWKP</sequence>
<reference evidence="2" key="1">
    <citation type="submission" date="2025-08" db="UniProtKB">
        <authorList>
            <consortium name="Ensembl"/>
        </authorList>
    </citation>
    <scope>IDENTIFICATION</scope>
</reference>
<reference evidence="2" key="2">
    <citation type="submission" date="2025-09" db="UniProtKB">
        <authorList>
            <consortium name="Ensembl"/>
        </authorList>
    </citation>
    <scope>IDENTIFICATION</scope>
</reference>
<name>A0A673FNH8_9TELE</name>
<evidence type="ECO:0000259" key="1">
    <source>
        <dbReference type="Pfam" id="PF22589"/>
    </source>
</evidence>
<feature type="domain" description="Sperm microtubule inner protein 1 C-terminal" evidence="1">
    <location>
        <begin position="35"/>
        <end position="125"/>
    </location>
</feature>
<evidence type="ECO:0000313" key="2">
    <source>
        <dbReference type="Ensembl" id="ENSSRHP00000000592.1"/>
    </source>
</evidence>
<protein>
    <submittedName>
        <fullName evidence="2">Si:ch211-193l2.10</fullName>
    </submittedName>
</protein>
<dbReference type="PANTHER" id="PTHR35826:SF5">
    <property type="entry name" value="GENE 45521-RELATED"/>
    <property type="match status" value="1"/>
</dbReference>
<dbReference type="Pfam" id="PF22589">
    <property type="entry name" value="SPMIP1"/>
    <property type="match status" value="1"/>
</dbReference>